<dbReference type="Gene3D" id="2.60.40.3360">
    <property type="match status" value="1"/>
</dbReference>
<dbReference type="GO" id="GO:0004197">
    <property type="term" value="F:cysteine-type endopeptidase activity"/>
    <property type="evidence" value="ECO:0007669"/>
    <property type="project" value="InterPro"/>
</dbReference>
<dbReference type="InterPro" id="IPR033540">
    <property type="entry name" value="MALT1_IG-like_dom_sf"/>
</dbReference>
<dbReference type="PANTHER" id="PTHR22576">
    <property type="entry name" value="MUCOSA ASSOCIATED LYMPHOID TISSUE LYMPHOMA TRANSLOCATION PROTEIN 1/PARACASPASE"/>
    <property type="match status" value="1"/>
</dbReference>
<dbReference type="Gene3D" id="1.10.533.10">
    <property type="entry name" value="Death Domain, Fas"/>
    <property type="match status" value="1"/>
</dbReference>
<dbReference type="InterPro" id="IPR013783">
    <property type="entry name" value="Ig-like_fold"/>
</dbReference>
<organism evidence="3 4">
    <name type="scientific">Magallana gigas</name>
    <name type="common">Pacific oyster</name>
    <name type="synonym">Crassostrea gigas</name>
    <dbReference type="NCBI Taxonomy" id="29159"/>
    <lineage>
        <taxon>Eukaryota</taxon>
        <taxon>Metazoa</taxon>
        <taxon>Spiralia</taxon>
        <taxon>Lophotrochozoa</taxon>
        <taxon>Mollusca</taxon>
        <taxon>Bivalvia</taxon>
        <taxon>Autobranchia</taxon>
        <taxon>Pteriomorphia</taxon>
        <taxon>Ostreida</taxon>
        <taxon>Ostreoidea</taxon>
        <taxon>Ostreidae</taxon>
        <taxon>Magallana</taxon>
    </lineage>
</organism>
<dbReference type="PROSITE" id="PS50835">
    <property type="entry name" value="IG_LIKE"/>
    <property type="match status" value="3"/>
</dbReference>
<evidence type="ECO:0000313" key="3">
    <source>
        <dbReference type="EnsemblMetazoa" id="G10972.1:cds"/>
    </source>
</evidence>
<dbReference type="InterPro" id="IPR036179">
    <property type="entry name" value="Ig-like_dom_sf"/>
</dbReference>
<dbReference type="Gene3D" id="3.40.50.1460">
    <property type="match status" value="1"/>
</dbReference>
<evidence type="ECO:0000259" key="2">
    <source>
        <dbReference type="PROSITE" id="PS50835"/>
    </source>
</evidence>
<dbReference type="SUPFAM" id="SSF47986">
    <property type="entry name" value="DEATH domain"/>
    <property type="match status" value="1"/>
</dbReference>
<keyword evidence="4" id="KW-1185">Reference proteome</keyword>
<feature type="domain" description="Ig-like" evidence="2">
    <location>
        <begin position="259"/>
        <end position="338"/>
    </location>
</feature>
<dbReference type="InterPro" id="IPR011600">
    <property type="entry name" value="Pept_C14_caspase"/>
</dbReference>
<reference evidence="3" key="1">
    <citation type="submission" date="2022-08" db="UniProtKB">
        <authorList>
            <consortium name="EnsemblMetazoa"/>
        </authorList>
    </citation>
    <scope>IDENTIFICATION</scope>
    <source>
        <strain evidence="3">05x7-T-G4-1.051#20</strain>
    </source>
</reference>
<dbReference type="GeneID" id="105319332"/>
<dbReference type="GO" id="GO:0006508">
    <property type="term" value="P:proteolysis"/>
    <property type="evidence" value="ECO:0007669"/>
    <property type="project" value="InterPro"/>
</dbReference>
<dbReference type="InterPro" id="IPR001309">
    <property type="entry name" value="Pept_C14_p20"/>
</dbReference>
<protein>
    <recommendedName>
        <fullName evidence="5">Mucosa-associated lymphoid tissue lymphoma translocation protein 1</fullName>
    </recommendedName>
</protein>
<dbReference type="InterPro" id="IPR011029">
    <property type="entry name" value="DEATH-like_dom_sf"/>
</dbReference>
<dbReference type="InterPro" id="IPR007110">
    <property type="entry name" value="Ig-like_dom"/>
</dbReference>
<dbReference type="AlphaFoldDB" id="A0A8W8HTA8"/>
<feature type="domain" description="Ig-like" evidence="2">
    <location>
        <begin position="115"/>
        <end position="199"/>
    </location>
</feature>
<dbReference type="EnsemblMetazoa" id="G10972.1">
    <property type="protein sequence ID" value="G10972.1:cds"/>
    <property type="gene ID" value="G10972"/>
</dbReference>
<accession>A0A8W8HTA8</accession>
<dbReference type="PANTHER" id="PTHR22576:SF37">
    <property type="entry name" value="MUCOSA-ASSOCIATED LYMPHOID TISSUE LYMPHOMA TRANSLOCATION PROTEIN 1"/>
    <property type="match status" value="1"/>
</dbReference>
<sequence length="838" mass="95468">MLSKQQCRNLTVDPDTNICDLSSKLMLDLREYLDNGPETSNWRAFVSATARLYRKYTFSYQDIERIASRVHRDSPSKALINELGALNMTAEELARVLDQLKLEKILMYIKKYDQIKITSQPAETLELTEGDLLRLEVEGVGFPYPRYQWFRLNPSTSKYQEVHGQNLKVLKIDKCRFDDSGTYCCRLHNGKGDTQVHFSGESVVVVKSRPLKKAGYEEDTSACTTDTNHHEVPYNYSTALDRTPFYRQKDVMPEKAVLPYILEHPKSQQIMKGSTLIMNCQALGKPPLIYQWYKNGQFFTTTDESFIKIPALSSQIGAYFCLVKNAFGEVKSKEAIVTVSENVPEPVVQAEIEIISNPKSCTVEYGGSCIFSCEARCRGLQLCYEWYKDGRKLQGHCSSEMRLDRLQDMEQQGNYMCMVSVPELNLSRHSKIACLTIKMDPLKRPEFNPTDKVALLIGNYDYKNETELKAPETDVSTLAQLFRHLDFKVVTLLNLTKTEMLSAVDYFSELLGKGVYAVFYFCGHGFEEDGKCYFVPPDAKAGYTIEDCVSAENVLSRMQKPDPDLIVLILDICRIRNRVESSHAADMINIQQRGNTVFCYATSLGMFAYEDAVNGILVKYLQKFIVQDKSVIEIFSQVQEAIGKEPKHYKLQIPEIRSNLLQPKRSLADKISTKGATKLYQQRTLRWLECHQKPEKKLIHIQDLQMDLEMEFQSDFSNVLHVITTVKNPGITLQAVAYICKIPSAVSLKDMNPKVTSNNPTRTKSTLQEIQKVTEDLVIDVGIRYALAPEDQAVSPQYKLHIVQVNLGLPLVAVLKLWKPIENEAMEHEDFSDKNGYS</sequence>
<evidence type="ECO:0008006" key="5">
    <source>
        <dbReference type="Google" id="ProtNLM"/>
    </source>
</evidence>
<evidence type="ECO:0000313" key="4">
    <source>
        <dbReference type="Proteomes" id="UP000005408"/>
    </source>
</evidence>
<dbReference type="InterPro" id="IPR052039">
    <property type="entry name" value="Caspase-related_regulators"/>
</dbReference>
<dbReference type="SUPFAM" id="SSF52129">
    <property type="entry name" value="Caspase-like"/>
    <property type="match status" value="1"/>
</dbReference>
<dbReference type="SMR" id="A0A8W8HTA8"/>
<dbReference type="Gene3D" id="2.60.40.10">
    <property type="entry name" value="Immunoglobulins"/>
    <property type="match status" value="3"/>
</dbReference>
<dbReference type="Pfam" id="PF13927">
    <property type="entry name" value="Ig_3"/>
    <property type="match status" value="1"/>
</dbReference>
<feature type="domain" description="Ig-like" evidence="2">
    <location>
        <begin position="346"/>
        <end position="427"/>
    </location>
</feature>
<dbReference type="KEGG" id="crg:105319332"/>
<feature type="domain" description="Caspase family p20" evidence="1">
    <location>
        <begin position="450"/>
        <end position="528"/>
    </location>
</feature>
<dbReference type="OMA" id="GHYICRI"/>
<dbReference type="InterPro" id="IPR029030">
    <property type="entry name" value="Caspase-like_dom_sf"/>
</dbReference>
<proteinExistence type="predicted"/>
<dbReference type="RefSeq" id="XP_011415135.2">
    <property type="nucleotide sequence ID" value="XM_011416833.4"/>
</dbReference>
<name>A0A8W8HTA8_MAGGI</name>
<dbReference type="PROSITE" id="PS50208">
    <property type="entry name" value="CASPASE_P20"/>
    <property type="match status" value="1"/>
</dbReference>
<dbReference type="Pfam" id="PF00656">
    <property type="entry name" value="Peptidase_C14"/>
    <property type="match status" value="1"/>
</dbReference>
<evidence type="ECO:0000259" key="1">
    <source>
        <dbReference type="PROSITE" id="PS50208"/>
    </source>
</evidence>
<dbReference type="SUPFAM" id="SSF48726">
    <property type="entry name" value="Immunoglobulin"/>
    <property type="match status" value="3"/>
</dbReference>
<dbReference type="Pfam" id="PF13895">
    <property type="entry name" value="Ig_2"/>
    <property type="match status" value="1"/>
</dbReference>
<dbReference type="Proteomes" id="UP000005408">
    <property type="component" value="Unassembled WGS sequence"/>
</dbReference>
<dbReference type="OrthoDB" id="412369at2759"/>
<dbReference type="InterPro" id="IPR003599">
    <property type="entry name" value="Ig_sub"/>
</dbReference>
<dbReference type="SMART" id="SM00409">
    <property type="entry name" value="IG"/>
    <property type="match status" value="3"/>
</dbReference>